<evidence type="ECO:0000313" key="5">
    <source>
        <dbReference type="EMBL" id="MBO3796848.1"/>
    </source>
</evidence>
<comment type="caution">
    <text evidence="5">The sequence shown here is derived from an EMBL/GenBank/DDBJ whole genome shotgun (WGS) entry which is preliminary data.</text>
</comment>
<organism evidence="5 6">
    <name type="scientific">Bacillus subtilis</name>
    <dbReference type="NCBI Taxonomy" id="1423"/>
    <lineage>
        <taxon>Bacteria</taxon>
        <taxon>Bacillati</taxon>
        <taxon>Bacillota</taxon>
        <taxon>Bacilli</taxon>
        <taxon>Bacillales</taxon>
        <taxon>Bacillaceae</taxon>
        <taxon>Bacillus</taxon>
    </lineage>
</organism>
<dbReference type="Proteomes" id="UP000665181">
    <property type="component" value="Unassembled WGS sequence"/>
</dbReference>
<comment type="subcellular location">
    <subcellularLocation>
        <location evidence="1">Membrane</location>
    </subcellularLocation>
</comment>
<evidence type="ECO:0000256" key="4">
    <source>
        <dbReference type="ARBA" id="ARBA00023136"/>
    </source>
</evidence>
<evidence type="ECO:0000256" key="1">
    <source>
        <dbReference type="ARBA" id="ARBA00004370"/>
    </source>
</evidence>
<accession>A0A8B5NH32</accession>
<evidence type="ECO:0000313" key="6">
    <source>
        <dbReference type="Proteomes" id="UP000665181"/>
    </source>
</evidence>
<keyword evidence="4" id="KW-0472">Membrane</keyword>
<name>A0A8B5NH32_BACIU</name>
<dbReference type="EMBL" id="JAGFPW010000034">
    <property type="protein sequence ID" value="MBO3796848.1"/>
    <property type="molecule type" value="Genomic_DNA"/>
</dbReference>
<dbReference type="NCBIfam" id="TIGR01592">
    <property type="entry name" value="holin_SPP1"/>
    <property type="match status" value="1"/>
</dbReference>
<proteinExistence type="predicted"/>
<dbReference type="GO" id="GO:0016020">
    <property type="term" value="C:membrane"/>
    <property type="evidence" value="ECO:0007669"/>
    <property type="project" value="UniProtKB-SubCell"/>
</dbReference>
<dbReference type="Pfam" id="PF04688">
    <property type="entry name" value="Holin_SPP1"/>
    <property type="match status" value="1"/>
</dbReference>
<dbReference type="RefSeq" id="WP_136654550.1">
    <property type="nucleotide sequence ID" value="NZ_CP197656.1"/>
</dbReference>
<evidence type="ECO:0000256" key="2">
    <source>
        <dbReference type="ARBA" id="ARBA00022692"/>
    </source>
</evidence>
<protein>
    <submittedName>
        <fullName evidence="5">Phage holin</fullName>
    </submittedName>
</protein>
<keyword evidence="2" id="KW-0812">Transmembrane</keyword>
<gene>
    <name evidence="5" type="ORF">J5227_21665</name>
</gene>
<reference evidence="5" key="1">
    <citation type="submission" date="2021-03" db="EMBL/GenBank/DDBJ databases">
        <title>Isolation of Bacillus subtilis from fermented food sample.</title>
        <authorList>
            <person name="Lakshmanan V."/>
            <person name="Athira K."/>
            <person name="Rajagopal K."/>
        </authorList>
    </citation>
    <scope>NUCLEOTIDE SEQUENCE</scope>
    <source>
        <strain evidence="5">S1</strain>
    </source>
</reference>
<dbReference type="InterPro" id="IPR006479">
    <property type="entry name" value="Holin"/>
</dbReference>
<keyword evidence="3" id="KW-1133">Transmembrane helix</keyword>
<evidence type="ECO:0000256" key="3">
    <source>
        <dbReference type="ARBA" id="ARBA00022989"/>
    </source>
</evidence>
<dbReference type="AlphaFoldDB" id="A0A8B5NH32"/>
<sequence>MFKNLDRGTVIRTVLLFIALANQLLVMFGKTAIPIDEAQLNHLADVLYTAGSAVFTIVMTLVAWFKNNYVTTKGKAQKTVLKQHNLTK</sequence>